<reference evidence="2 3" key="1">
    <citation type="submission" date="2018-03" db="EMBL/GenBank/DDBJ databases">
        <title>Phage therapy in agriculture - a green tech approach to combat plant pathogenic bacteria.</title>
        <authorList>
            <person name="Carstens A.B."/>
            <person name="Djurhuus A.M."/>
            <person name="Hansen L.H."/>
        </authorList>
    </citation>
    <scope>NUCLEOTIDE SEQUENCE [LARGE SCALE GENOMIC DNA]</scope>
</reference>
<dbReference type="RefSeq" id="YP_009800566.1">
    <property type="nucleotide sequence ID" value="NC_047955.1"/>
</dbReference>
<name>A0A2S1GMN0_9CAUD</name>
<dbReference type="GeneID" id="54991066"/>
<dbReference type="Proteomes" id="UP000247194">
    <property type="component" value="Segment"/>
</dbReference>
<protein>
    <submittedName>
        <fullName evidence="2">Uncharacterized protein</fullName>
    </submittedName>
</protein>
<feature type="region of interest" description="Disordered" evidence="1">
    <location>
        <begin position="212"/>
        <end position="258"/>
    </location>
</feature>
<proteinExistence type="predicted"/>
<sequence>MSNDFDYGGSVAETVSLFKNPKVGARNARLWGLIRVGTFAETYRNKGVEEVKAPAPYAFAIFHLLGKEDKLDDGSPMFFIKGFPLKKGDKSFLHKTFIPAMGGMAKHKGFATMGNQLVSLSLKGGKEMNEDGTPKFVNFASMAEISEDTLELLENAPAFAPLEGAPGFVLEGELTKEVLEKLHPVREFAETVMQTEEFKAGTHPSQALIQSIFDGDKERYTRKEKKSDDESGDDSDGKPAPTPAGNVETLNEEQEFGE</sequence>
<accession>A0A2S1GMN0</accession>
<keyword evidence="3" id="KW-1185">Reference proteome</keyword>
<feature type="compositionally biased region" description="Basic and acidic residues" evidence="1">
    <location>
        <begin position="214"/>
        <end position="229"/>
    </location>
</feature>
<dbReference type="KEGG" id="vg:54991066"/>
<evidence type="ECO:0000256" key="1">
    <source>
        <dbReference type="SAM" id="MobiDB-lite"/>
    </source>
</evidence>
<evidence type="ECO:0000313" key="3">
    <source>
        <dbReference type="Proteomes" id="UP000247194"/>
    </source>
</evidence>
<evidence type="ECO:0000313" key="2">
    <source>
        <dbReference type="EMBL" id="AWD90648.1"/>
    </source>
</evidence>
<organism evidence="2 3">
    <name type="scientific">Pseudomonas phage Nerthus</name>
    <dbReference type="NCBI Taxonomy" id="2163984"/>
    <lineage>
        <taxon>Viruses</taxon>
        <taxon>Duplodnaviria</taxon>
        <taxon>Heunggongvirae</taxon>
        <taxon>Uroviricota</taxon>
        <taxon>Caudoviricetes</taxon>
        <taxon>Autographivirales</taxon>
        <taxon>Autosignataviridae</taxon>
        <taxon>Colwellvirinae</taxon>
        <taxon>Nerthusvirus</taxon>
        <taxon>Nerthusvirus nerthus</taxon>
        <taxon>Uliginvirus nerthus</taxon>
    </lineage>
</organism>
<dbReference type="EMBL" id="MH113813">
    <property type="protein sequence ID" value="AWD90648.1"/>
    <property type="molecule type" value="Genomic_DNA"/>
</dbReference>